<sequence length="224" mass="24088">MNRIEIPEDYEDRLDAARQAAARLPAGPARDAVHRALAAAPDRGRYERAADLAERGRVLTEELSARTFDGTDPGRVAWVRLDHLGRLRTLALSPTVDRLGNRAVADAIEAAWTGAEKARSEHVLDLERAHRDLLAARLPDRKGDELRDRVAACAGDRFTHTPGDGFCSAEVDVEGRLTGFDFLAPNATVGTDCEALSARATAAIQAAQAHARETLGAVLSHDAG</sequence>
<gene>
    <name evidence="1" type="ORF">GFD30_09155</name>
</gene>
<dbReference type="Proteomes" id="UP000477750">
    <property type="component" value="Unassembled WGS sequence"/>
</dbReference>
<evidence type="ECO:0000313" key="2">
    <source>
        <dbReference type="Proteomes" id="UP000477750"/>
    </source>
</evidence>
<dbReference type="RefSeq" id="WP_153024885.1">
    <property type="nucleotide sequence ID" value="NZ_WIAO01000008.1"/>
</dbReference>
<name>A0A6L5G7V3_9ACTN</name>
<dbReference type="EMBL" id="WIAO01000008">
    <property type="protein sequence ID" value="MQM25735.1"/>
    <property type="molecule type" value="Genomic_DNA"/>
</dbReference>
<proteinExistence type="predicted"/>
<comment type="caution">
    <text evidence="1">The sequence shown here is derived from an EMBL/GenBank/DDBJ whole genome shotgun (WGS) entry which is preliminary data.</text>
</comment>
<keyword evidence="2" id="KW-1185">Reference proteome</keyword>
<reference evidence="1 2" key="1">
    <citation type="submission" date="2019-10" db="EMBL/GenBank/DDBJ databases">
        <title>Glycomyces albidus sp. nov., a novel actinomycete isolated from rhizosphere soil of wheat (Triticum aestivum L.).</title>
        <authorList>
            <person name="Qian L."/>
        </authorList>
    </citation>
    <scope>NUCLEOTIDE SEQUENCE [LARGE SCALE GENOMIC DNA]</scope>
    <source>
        <strain evidence="1 2">NEAU-7082</strain>
    </source>
</reference>
<accession>A0A6L5G7V3</accession>
<dbReference type="AlphaFoldDB" id="A0A6L5G7V3"/>
<protein>
    <submittedName>
        <fullName evidence="1">Uncharacterized protein</fullName>
    </submittedName>
</protein>
<organism evidence="1 2">
    <name type="scientific">Glycomyces albidus</name>
    <dbReference type="NCBI Taxonomy" id="2656774"/>
    <lineage>
        <taxon>Bacteria</taxon>
        <taxon>Bacillati</taxon>
        <taxon>Actinomycetota</taxon>
        <taxon>Actinomycetes</taxon>
        <taxon>Glycomycetales</taxon>
        <taxon>Glycomycetaceae</taxon>
        <taxon>Glycomyces</taxon>
    </lineage>
</organism>
<evidence type="ECO:0000313" key="1">
    <source>
        <dbReference type="EMBL" id="MQM25735.1"/>
    </source>
</evidence>